<reference evidence="2 3" key="1">
    <citation type="submission" date="2018-03" db="EMBL/GenBank/DDBJ databases">
        <title>Whole genome sequencing of Histamine producing bacteria.</title>
        <authorList>
            <person name="Butler K."/>
        </authorList>
    </citation>
    <scope>NUCLEOTIDE SEQUENCE [LARGE SCALE GENOMIC DNA]</scope>
    <source>
        <strain evidence="2 3">ATCC 51761</strain>
    </source>
</reference>
<name>A0ABX5GMT5_9GAMM</name>
<comment type="caution">
    <text evidence="2">The sequence shown here is derived from an EMBL/GenBank/DDBJ whole genome shotgun (WGS) entry which is preliminary data.</text>
</comment>
<dbReference type="RefSeq" id="WP_107180569.1">
    <property type="nucleotide sequence ID" value="NZ_PYOP01000050.1"/>
</dbReference>
<protein>
    <recommendedName>
        <fullName evidence="1">SMEK domain-containing protein</fullName>
    </recommendedName>
</protein>
<evidence type="ECO:0000313" key="2">
    <source>
        <dbReference type="EMBL" id="PSW92198.1"/>
    </source>
</evidence>
<sequence length="332" mass="38609">MLYNRMTTIDKIADVLSHITVKIKLKQKLNDLSLNVHAEDFFLEVFNFVYGLKYKNANTGNSNEAFIDLIDVTNEMFIQVTTTTDAGKIKNSFKILDDSKYNNYSVYIYYLLEKPNTSSKIKKLIQEKYNIENLSKHQLDMGDLLKSITSLSEGKIEELYNKHFKNIDEAYTDEMSLQNVIEALIIDFKNRTIPFDADFITINTTEKLLLNNISSRVHREITSGFDYCLLISDLPPEISSDLKELTIEKCYRPILIDYLRKIIPYDSLKTMTMADVHGVAKNNNIDFNRVIYDLKDALNKRIYRDTSDLNCDKAIWCIISYYFEICFIGVKE</sequence>
<evidence type="ECO:0000313" key="3">
    <source>
        <dbReference type="Proteomes" id="UP000241190"/>
    </source>
</evidence>
<dbReference type="Proteomes" id="UP000241190">
    <property type="component" value="Unassembled WGS sequence"/>
</dbReference>
<organism evidence="2 3">
    <name type="scientific">Photobacterium iliopiscarium</name>
    <dbReference type="NCBI Taxonomy" id="56192"/>
    <lineage>
        <taxon>Bacteria</taxon>
        <taxon>Pseudomonadati</taxon>
        <taxon>Pseudomonadota</taxon>
        <taxon>Gammaproteobacteria</taxon>
        <taxon>Vibrionales</taxon>
        <taxon>Vibrionaceae</taxon>
        <taxon>Photobacterium</taxon>
    </lineage>
</organism>
<accession>A0ABX5GMT5</accession>
<proteinExistence type="predicted"/>
<dbReference type="Pfam" id="PF21941">
    <property type="entry name" value="SMEK_N"/>
    <property type="match status" value="1"/>
</dbReference>
<dbReference type="EMBL" id="PYOP01000050">
    <property type="protein sequence ID" value="PSW92198.1"/>
    <property type="molecule type" value="Genomic_DNA"/>
</dbReference>
<feature type="domain" description="SMEK" evidence="1">
    <location>
        <begin position="11"/>
        <end position="148"/>
    </location>
</feature>
<keyword evidence="3" id="KW-1185">Reference proteome</keyword>
<gene>
    <name evidence="2" type="ORF">C9J52_19110</name>
</gene>
<dbReference type="InterPro" id="IPR047740">
    <property type="entry name" value="SMEK_dom"/>
</dbReference>
<evidence type="ECO:0000259" key="1">
    <source>
        <dbReference type="Pfam" id="PF21941"/>
    </source>
</evidence>
<dbReference type="NCBIfam" id="NF033859">
    <property type="entry name" value="SMEK_N"/>
    <property type="match status" value="1"/>
</dbReference>